<feature type="domain" description="Enoyl reductase (ER)" evidence="2">
    <location>
        <begin position="55"/>
        <end position="391"/>
    </location>
</feature>
<reference evidence="3 4" key="1">
    <citation type="journal article" date="2011" name="J. Gen. Appl. Microbiol.">
        <title>Draft genome sequencing of the enigmatic yeast Saitoella complicata.</title>
        <authorList>
            <person name="Nishida H."/>
            <person name="Hamamoto M."/>
            <person name="Sugiyama J."/>
        </authorList>
    </citation>
    <scope>NUCLEOTIDE SEQUENCE [LARGE SCALE GENOMIC DNA]</scope>
    <source>
        <strain evidence="3 4">NRRL Y-17804</strain>
    </source>
</reference>
<dbReference type="PANTHER" id="PTHR11695">
    <property type="entry name" value="ALCOHOL DEHYDROGENASE RELATED"/>
    <property type="match status" value="1"/>
</dbReference>
<reference evidence="3 4" key="2">
    <citation type="journal article" date="2014" name="J. Gen. Appl. Microbiol.">
        <title>The early diverging ascomycetous budding yeast Saitoella complicata has three histone deacetylases belonging to the Clr6, Hos2, and Rpd3 lineages.</title>
        <authorList>
            <person name="Nishida H."/>
            <person name="Matsumoto T."/>
            <person name="Kondo S."/>
            <person name="Hamamoto M."/>
            <person name="Yoshikawa H."/>
        </authorList>
    </citation>
    <scope>NUCLEOTIDE SEQUENCE [LARGE SCALE GENOMIC DNA]</scope>
    <source>
        <strain evidence="3 4">NRRL Y-17804</strain>
    </source>
</reference>
<accession>A0A0E9NC35</accession>
<evidence type="ECO:0000256" key="1">
    <source>
        <dbReference type="SAM" id="MobiDB-lite"/>
    </source>
</evidence>
<protein>
    <recommendedName>
        <fullName evidence="2">Enoyl reductase (ER) domain-containing protein</fullName>
    </recommendedName>
</protein>
<dbReference type="Gene3D" id="3.90.180.10">
    <property type="entry name" value="Medium-chain alcohol dehydrogenases, catalytic domain"/>
    <property type="match status" value="1"/>
</dbReference>
<dbReference type="SUPFAM" id="SSF51735">
    <property type="entry name" value="NAD(P)-binding Rossmann-fold domains"/>
    <property type="match status" value="1"/>
</dbReference>
<dbReference type="SMART" id="SM00829">
    <property type="entry name" value="PKS_ER"/>
    <property type="match status" value="1"/>
</dbReference>
<dbReference type="AlphaFoldDB" id="A0A0E9NC35"/>
<dbReference type="InterPro" id="IPR036291">
    <property type="entry name" value="NAD(P)-bd_dom_sf"/>
</dbReference>
<dbReference type="Proteomes" id="UP000033140">
    <property type="component" value="Unassembled WGS sequence"/>
</dbReference>
<reference evidence="3 4" key="3">
    <citation type="journal article" date="2015" name="Genome Announc.">
        <title>Draft Genome Sequence of the Archiascomycetous Yeast Saitoella complicata.</title>
        <authorList>
            <person name="Yamauchi K."/>
            <person name="Kondo S."/>
            <person name="Hamamoto M."/>
            <person name="Takahashi Y."/>
            <person name="Ogura Y."/>
            <person name="Hayashi T."/>
            <person name="Nishida H."/>
        </authorList>
    </citation>
    <scope>NUCLEOTIDE SEQUENCE [LARGE SCALE GENOMIC DNA]</scope>
    <source>
        <strain evidence="3 4">NRRL Y-17804</strain>
    </source>
</reference>
<dbReference type="OMA" id="DSVFEMK"/>
<dbReference type="SUPFAM" id="SSF50129">
    <property type="entry name" value="GroES-like"/>
    <property type="match status" value="1"/>
</dbReference>
<proteinExistence type="predicted"/>
<dbReference type="InterPro" id="IPR020843">
    <property type="entry name" value="ER"/>
</dbReference>
<dbReference type="STRING" id="698492.A0A0E9NC35"/>
<dbReference type="Gene3D" id="3.40.50.720">
    <property type="entry name" value="NAD(P)-binding Rossmann-like Domain"/>
    <property type="match status" value="1"/>
</dbReference>
<dbReference type="InterPro" id="IPR050700">
    <property type="entry name" value="YIM1/Zinc_Alcohol_DH_Fams"/>
</dbReference>
<name>A0A0E9NC35_SAICN</name>
<feature type="region of interest" description="Disordered" evidence="1">
    <location>
        <begin position="1"/>
        <end position="23"/>
    </location>
</feature>
<evidence type="ECO:0000313" key="4">
    <source>
        <dbReference type="Proteomes" id="UP000033140"/>
    </source>
</evidence>
<dbReference type="CDD" id="cd08267">
    <property type="entry name" value="MDR1"/>
    <property type="match status" value="1"/>
</dbReference>
<dbReference type="Pfam" id="PF08240">
    <property type="entry name" value="ADH_N"/>
    <property type="match status" value="1"/>
</dbReference>
<keyword evidence="4" id="KW-1185">Reference proteome</keyword>
<dbReference type="InterPro" id="IPR013154">
    <property type="entry name" value="ADH-like_N"/>
</dbReference>
<dbReference type="InterPro" id="IPR011032">
    <property type="entry name" value="GroES-like_sf"/>
</dbReference>
<sequence length="397" mass="42550">MHSIDKTRFRPGVQRHRHHHPAAIASTNTSPISIDLPMSSQYTAYAYTHHGPPATVLNTTQLPLPTTSALSSTHLLIRTTSLALNPIDHKFMLNTALGWTGLITKPSVPCEDVSGVVEWAGDEVKEEFAVGTKVWGVVDAPDQMKRGGTLGEYALLNSAHAIPLPTEGQVGLVDAGGLGCSSLTAYQALVQDGGLREGHRVFVNGASGGVGTMAIQIAKHIVGPRGVVVGACSAKNVELVMELGADDVVDYTAGDLGKQLAVKYGKEPFDLVLDTVGIDDLYHASPKFLKAEGGKFVNVGAEVTSLSDILRLSSSMIPKLLQPTWLGGTPRPYIFSALKITKDKLEAVNTMVRDGVLRVIVDSKWEFGKRESVIGAFEKIMGKRTRGKVLIVVRDEE</sequence>
<comment type="caution">
    <text evidence="3">The sequence shown here is derived from an EMBL/GenBank/DDBJ whole genome shotgun (WGS) entry which is preliminary data.</text>
</comment>
<dbReference type="PANTHER" id="PTHR11695:SF294">
    <property type="entry name" value="RETICULON-4-INTERACTING PROTEIN 1, MITOCHONDRIAL"/>
    <property type="match status" value="1"/>
</dbReference>
<evidence type="ECO:0000259" key="2">
    <source>
        <dbReference type="SMART" id="SM00829"/>
    </source>
</evidence>
<organism evidence="3 4">
    <name type="scientific">Saitoella complicata (strain BCRC 22490 / CBS 7301 / JCM 7358 / NBRC 10748 / NRRL Y-17804)</name>
    <dbReference type="NCBI Taxonomy" id="698492"/>
    <lineage>
        <taxon>Eukaryota</taxon>
        <taxon>Fungi</taxon>
        <taxon>Dikarya</taxon>
        <taxon>Ascomycota</taxon>
        <taxon>Taphrinomycotina</taxon>
        <taxon>Taphrinomycotina incertae sedis</taxon>
        <taxon>Saitoella</taxon>
    </lineage>
</organism>
<dbReference type="GO" id="GO:0016491">
    <property type="term" value="F:oxidoreductase activity"/>
    <property type="evidence" value="ECO:0007669"/>
    <property type="project" value="InterPro"/>
</dbReference>
<dbReference type="Pfam" id="PF13602">
    <property type="entry name" value="ADH_zinc_N_2"/>
    <property type="match status" value="1"/>
</dbReference>
<evidence type="ECO:0000313" key="3">
    <source>
        <dbReference type="EMBL" id="GAO47291.1"/>
    </source>
</evidence>
<gene>
    <name evidence="3" type="ORF">G7K_1500-t1</name>
</gene>
<dbReference type="GO" id="GO:0005739">
    <property type="term" value="C:mitochondrion"/>
    <property type="evidence" value="ECO:0007669"/>
    <property type="project" value="TreeGrafter"/>
</dbReference>
<dbReference type="EMBL" id="BACD03000008">
    <property type="protein sequence ID" value="GAO47291.1"/>
    <property type="molecule type" value="Genomic_DNA"/>
</dbReference>